<dbReference type="GO" id="GO:0003723">
    <property type="term" value="F:RNA binding"/>
    <property type="evidence" value="ECO:0007669"/>
    <property type="project" value="UniProtKB-UniRule"/>
</dbReference>
<evidence type="ECO:0000256" key="1">
    <source>
        <dbReference type="ARBA" id="ARBA00004496"/>
    </source>
</evidence>
<dbReference type="HAMAP" id="MF_01595">
    <property type="entry name" value="PNPase"/>
    <property type="match status" value="1"/>
</dbReference>
<keyword evidence="5 14" id="KW-0808">Transferase</keyword>
<feature type="region of interest" description="Disordered" evidence="12">
    <location>
        <begin position="687"/>
        <end position="730"/>
    </location>
</feature>
<dbReference type="InterPro" id="IPR012340">
    <property type="entry name" value="NA-bd_OB-fold"/>
</dbReference>
<evidence type="ECO:0000313" key="15">
    <source>
        <dbReference type="Proteomes" id="UP000034711"/>
    </source>
</evidence>
<dbReference type="Pfam" id="PF01138">
    <property type="entry name" value="RNase_PH"/>
    <property type="match status" value="2"/>
</dbReference>
<dbReference type="FunFam" id="2.40.50.140:FF:000023">
    <property type="entry name" value="Polyribonucleotide nucleotidyltransferase"/>
    <property type="match status" value="1"/>
</dbReference>
<dbReference type="GO" id="GO:0006402">
    <property type="term" value="P:mRNA catabolic process"/>
    <property type="evidence" value="ECO:0007669"/>
    <property type="project" value="UniProtKB-UniRule"/>
</dbReference>
<dbReference type="PIRSF" id="PIRSF005499">
    <property type="entry name" value="PNPase"/>
    <property type="match status" value="1"/>
</dbReference>
<dbReference type="PANTHER" id="PTHR11252">
    <property type="entry name" value="POLYRIBONUCLEOTIDE NUCLEOTIDYLTRANSFERASE"/>
    <property type="match status" value="1"/>
</dbReference>
<reference evidence="14 15" key="1">
    <citation type="journal article" date="2015" name="Nature">
        <title>rRNA introns, odd ribosomes, and small enigmatic genomes across a large radiation of phyla.</title>
        <authorList>
            <person name="Brown C.T."/>
            <person name="Hug L.A."/>
            <person name="Thomas B.C."/>
            <person name="Sharon I."/>
            <person name="Castelle C.J."/>
            <person name="Singh A."/>
            <person name="Wilkins M.J."/>
            <person name="Williams K.H."/>
            <person name="Banfield J.F."/>
        </authorList>
    </citation>
    <scope>NUCLEOTIDE SEQUENCE [LARGE SCALE GENOMIC DNA]</scope>
</reference>
<evidence type="ECO:0000256" key="5">
    <source>
        <dbReference type="ARBA" id="ARBA00022679"/>
    </source>
</evidence>
<dbReference type="NCBIfam" id="NF008805">
    <property type="entry name" value="PRK11824.1"/>
    <property type="match status" value="1"/>
</dbReference>
<dbReference type="InterPro" id="IPR020568">
    <property type="entry name" value="Ribosomal_Su5_D2-typ_SF"/>
</dbReference>
<comment type="subcellular location">
    <subcellularLocation>
        <location evidence="1">Cytoplasm</location>
    </subcellularLocation>
</comment>
<dbReference type="FunFam" id="3.30.1370.10:FF:000001">
    <property type="entry name" value="Polyribonucleotide nucleotidyltransferase"/>
    <property type="match status" value="1"/>
</dbReference>
<evidence type="ECO:0000256" key="7">
    <source>
        <dbReference type="ARBA" id="ARBA00022723"/>
    </source>
</evidence>
<dbReference type="FunFam" id="3.30.230.70:FF:000001">
    <property type="entry name" value="Polyribonucleotide nucleotidyltransferase"/>
    <property type="match status" value="1"/>
</dbReference>
<dbReference type="EMBL" id="LCRI01000010">
    <property type="protein sequence ID" value="KKW32912.1"/>
    <property type="molecule type" value="Genomic_DNA"/>
</dbReference>
<evidence type="ECO:0000256" key="6">
    <source>
        <dbReference type="ARBA" id="ARBA00022695"/>
    </source>
</evidence>
<dbReference type="SUPFAM" id="SSF54211">
    <property type="entry name" value="Ribosomal protein S5 domain 2-like"/>
    <property type="match status" value="2"/>
</dbReference>
<dbReference type="SUPFAM" id="SSF55666">
    <property type="entry name" value="Ribonuclease PH domain 2-like"/>
    <property type="match status" value="2"/>
</dbReference>
<name>A0A0G1ZWY9_9BACT</name>
<dbReference type="PROSITE" id="PS50084">
    <property type="entry name" value="KH_TYPE_1"/>
    <property type="match status" value="1"/>
</dbReference>
<evidence type="ECO:0000256" key="8">
    <source>
        <dbReference type="ARBA" id="ARBA00022842"/>
    </source>
</evidence>
<dbReference type="SUPFAM" id="SSF50249">
    <property type="entry name" value="Nucleic acid-binding proteins"/>
    <property type="match status" value="1"/>
</dbReference>
<dbReference type="GO" id="GO:0046872">
    <property type="term" value="F:metal ion binding"/>
    <property type="evidence" value="ECO:0007669"/>
    <property type="project" value="UniProtKB-KW"/>
</dbReference>
<dbReference type="PROSITE" id="PS50126">
    <property type="entry name" value="S1"/>
    <property type="match status" value="1"/>
</dbReference>
<protein>
    <recommendedName>
        <fullName evidence="3 10">Polyribonucleotide nucleotidyltransferase</fullName>
        <ecNumber evidence="3 10">2.7.7.8</ecNumber>
    </recommendedName>
</protein>
<dbReference type="Gene3D" id="2.40.50.140">
    <property type="entry name" value="Nucleic acid-binding proteins"/>
    <property type="match status" value="1"/>
</dbReference>
<dbReference type="GO" id="GO:0005829">
    <property type="term" value="C:cytosol"/>
    <property type="evidence" value="ECO:0007669"/>
    <property type="project" value="TreeGrafter"/>
</dbReference>
<comment type="caution">
    <text evidence="14">The sequence shown here is derived from an EMBL/GenBank/DDBJ whole genome shotgun (WGS) entry which is preliminary data.</text>
</comment>
<evidence type="ECO:0000256" key="4">
    <source>
        <dbReference type="ARBA" id="ARBA00022490"/>
    </source>
</evidence>
<dbReference type="Gene3D" id="3.30.1370.10">
    <property type="entry name" value="K Homology domain, type 1"/>
    <property type="match status" value="1"/>
</dbReference>
<dbReference type="InterPro" id="IPR003029">
    <property type="entry name" value="S1_domain"/>
</dbReference>
<dbReference type="Gene3D" id="3.30.230.70">
    <property type="entry name" value="GHMP Kinase, N-terminal domain"/>
    <property type="match status" value="2"/>
</dbReference>
<dbReference type="GO" id="GO:0000175">
    <property type="term" value="F:3'-5'-RNA exonuclease activity"/>
    <property type="evidence" value="ECO:0007669"/>
    <property type="project" value="TreeGrafter"/>
</dbReference>
<organism evidence="14 15">
    <name type="scientific">Candidatus Uhrbacteria bacterium GW2011_GWA2_53_10</name>
    <dbReference type="NCBI Taxonomy" id="1618980"/>
    <lineage>
        <taxon>Bacteria</taxon>
        <taxon>Candidatus Uhriibacteriota</taxon>
    </lineage>
</organism>
<dbReference type="CDD" id="cd11364">
    <property type="entry name" value="RNase_PH_PNPase_2"/>
    <property type="match status" value="1"/>
</dbReference>
<gene>
    <name evidence="14" type="ORF">UY77_C0010G0008</name>
</gene>
<dbReference type="InterPro" id="IPR036345">
    <property type="entry name" value="ExoRNase_PH_dom2_sf"/>
</dbReference>
<proteinExistence type="inferred from homology"/>
<dbReference type="InterPro" id="IPR012162">
    <property type="entry name" value="PNPase"/>
</dbReference>
<evidence type="ECO:0000256" key="11">
    <source>
        <dbReference type="PROSITE-ProRule" id="PRU00117"/>
    </source>
</evidence>
<evidence type="ECO:0000256" key="2">
    <source>
        <dbReference type="ARBA" id="ARBA00007404"/>
    </source>
</evidence>
<keyword evidence="7" id="KW-0479">Metal-binding</keyword>
<dbReference type="NCBIfam" id="TIGR03591">
    <property type="entry name" value="polynuc_phos"/>
    <property type="match status" value="1"/>
</dbReference>
<evidence type="ECO:0000256" key="10">
    <source>
        <dbReference type="NCBIfam" id="TIGR03591"/>
    </source>
</evidence>
<evidence type="ECO:0000313" key="14">
    <source>
        <dbReference type="EMBL" id="KKW32912.1"/>
    </source>
</evidence>
<feature type="domain" description="S1 motif" evidence="13">
    <location>
        <begin position="619"/>
        <end position="687"/>
    </location>
</feature>
<dbReference type="AlphaFoldDB" id="A0A0G1ZWY9"/>
<sequence>GKYANQANGSCTVQYGDTVVLAAATMSESTREGLDFFPLMVEFEEKLYAAGRIKGSRFIKKEGRPTDEAILTARFIDRAVRPMFDDRMRNEVQVVVTCLAFDGENDPDILGLIGASCALHMSNIPWDGPLADIRVGQIGGEWVINPSYEARGKSLFDLAFAGTRDKIVMVEAGANEAPESVVLEAFAFGQKHLAEPLKLIEEVRKMVGKEKRDVFEPTTDAARAKAEKMKEVEAIARPFIVKQTHELFFATPKATKVERAEEKREVKRRTEKFLLEKDVAAENISFGTSIVGDVIEEEVSRAILEEGKRVDGRGLSDIRALICEVGILPRVHGSAHFSRGETQVASIVTLGAPGDAQTLDGMELIGTKRYFHHYNFPPYSVGEVKPMRGPGRREVGHGALAEKALMPVLPQDKEAFPYTIRVVSEVLGSNGSSSMASTCGSTLALMDAGIPIKAPVAGIAMGLASNEKGKWKVFTDLQDLEDSKGGMDFKIAGTKDGITAIQMDTKTKGLTTDIIEETLKQAAEARKKILEAMTQTIATPRPDLSPYAPRIISLRINPERIGDVIGPGGKMINEIIATTGIQTIDIEDDGLVMITSMNAEGAKKAEEWVRNLTREVVAGEIFKGKVTRLMDFGAFVEFLPKQEGLVHISELAPWRVNQVSDIVKVGDHVNVKVKEIDDLGRINLSMKQAPDNVYPERPPMSAPPPFSARPGTGDRRPPRSGGARPSGPRS</sequence>
<comment type="similarity">
    <text evidence="2">Belongs to the polyribonucleotide nucleotidyltransferase family.</text>
</comment>
<feature type="compositionally biased region" description="Low complexity" evidence="12">
    <location>
        <begin position="719"/>
        <end position="730"/>
    </location>
</feature>
<dbReference type="SMART" id="SM00316">
    <property type="entry name" value="S1"/>
    <property type="match status" value="1"/>
</dbReference>
<evidence type="ECO:0000259" key="13">
    <source>
        <dbReference type="PROSITE" id="PS50126"/>
    </source>
</evidence>
<dbReference type="InterPro" id="IPR004087">
    <property type="entry name" value="KH_dom"/>
</dbReference>
<accession>A0A0G1ZWY9</accession>
<dbReference type="InterPro" id="IPR004088">
    <property type="entry name" value="KH_dom_type_1"/>
</dbReference>
<keyword evidence="9 11" id="KW-0694">RNA-binding</keyword>
<evidence type="ECO:0000256" key="3">
    <source>
        <dbReference type="ARBA" id="ARBA00012416"/>
    </source>
</evidence>
<dbReference type="SMART" id="SM00322">
    <property type="entry name" value="KH"/>
    <property type="match status" value="1"/>
</dbReference>
<dbReference type="InterPro" id="IPR015847">
    <property type="entry name" value="ExoRNase_PH_dom2"/>
</dbReference>
<dbReference type="Pfam" id="PF03725">
    <property type="entry name" value="RNase_PH_C"/>
    <property type="match status" value="1"/>
</dbReference>
<dbReference type="SUPFAM" id="SSF54791">
    <property type="entry name" value="Eukaryotic type KH-domain (KH-domain type I)"/>
    <property type="match status" value="1"/>
</dbReference>
<dbReference type="InterPro" id="IPR036612">
    <property type="entry name" value="KH_dom_type_1_sf"/>
</dbReference>
<keyword evidence="8" id="KW-0460">Magnesium</keyword>
<evidence type="ECO:0000256" key="12">
    <source>
        <dbReference type="SAM" id="MobiDB-lite"/>
    </source>
</evidence>
<feature type="non-terminal residue" evidence="14">
    <location>
        <position position="1"/>
    </location>
</feature>
<dbReference type="PANTHER" id="PTHR11252:SF0">
    <property type="entry name" value="POLYRIBONUCLEOTIDE NUCLEOTIDYLTRANSFERASE 1, MITOCHONDRIAL"/>
    <property type="match status" value="1"/>
</dbReference>
<feature type="compositionally biased region" description="Pro residues" evidence="12">
    <location>
        <begin position="696"/>
        <end position="707"/>
    </location>
</feature>
<dbReference type="Proteomes" id="UP000034711">
    <property type="component" value="Unassembled WGS sequence"/>
</dbReference>
<dbReference type="GO" id="GO:0004654">
    <property type="term" value="F:polyribonucleotide nucleotidyltransferase activity"/>
    <property type="evidence" value="ECO:0007669"/>
    <property type="project" value="UniProtKB-UniRule"/>
</dbReference>
<dbReference type="PATRIC" id="fig|1618980.3.peg.229"/>
<dbReference type="CDD" id="cd02393">
    <property type="entry name" value="KH-I_PNPase"/>
    <property type="match status" value="1"/>
</dbReference>
<dbReference type="EC" id="2.7.7.8" evidence="3 10"/>
<dbReference type="Pfam" id="PF00575">
    <property type="entry name" value="S1"/>
    <property type="match status" value="1"/>
</dbReference>
<evidence type="ECO:0000256" key="9">
    <source>
        <dbReference type="ARBA" id="ARBA00022884"/>
    </source>
</evidence>
<dbReference type="Pfam" id="PF00013">
    <property type="entry name" value="KH_1"/>
    <property type="match status" value="1"/>
</dbReference>
<keyword evidence="4" id="KW-0963">Cytoplasm</keyword>
<keyword evidence="6" id="KW-0548">Nucleotidyltransferase</keyword>
<dbReference type="CDD" id="cd04472">
    <property type="entry name" value="S1_PNPase"/>
    <property type="match status" value="1"/>
</dbReference>
<dbReference type="InterPro" id="IPR001247">
    <property type="entry name" value="ExoRNase_PH_dom1"/>
</dbReference>
<dbReference type="InterPro" id="IPR027408">
    <property type="entry name" value="PNPase/RNase_PH_dom_sf"/>
</dbReference>